<evidence type="ECO:0000259" key="2">
    <source>
        <dbReference type="Pfam" id="PF13505"/>
    </source>
</evidence>
<dbReference type="Pfam" id="PF13505">
    <property type="entry name" value="OMP_b-brl"/>
    <property type="match status" value="1"/>
</dbReference>
<comment type="caution">
    <text evidence="3">The sequence shown here is derived from an EMBL/GenBank/DDBJ whole genome shotgun (WGS) entry which is preliminary data.</text>
</comment>
<evidence type="ECO:0000313" key="3">
    <source>
        <dbReference type="EMBL" id="MEN3322166.1"/>
    </source>
</evidence>
<protein>
    <submittedName>
        <fullName evidence="3">Outer membrane beta-barrel protein</fullName>
    </submittedName>
</protein>
<proteinExistence type="predicted"/>
<dbReference type="InterPro" id="IPR011250">
    <property type="entry name" value="OMP/PagP_B-barrel"/>
</dbReference>
<dbReference type="SUPFAM" id="SSF56925">
    <property type="entry name" value="OMPA-like"/>
    <property type="match status" value="1"/>
</dbReference>
<sequence>MTLLLIFTIKSFSQDSKFSLELNYPIPIDKNFVGENYDGIIDIGAKFRFVDLKLVNIGASLNGGLLVNNTNDSNGSINVKVNSYLVQPRIFAELDSEIVKIHPFIGLGYTFMVFDASGTNNGFDVSGASETQSGLNLNLGIAYDITNSVFVQVQYDYIKIKVDNGVPDMKYNTNVNILKIGIGYRL</sequence>
<name>A0ABV0A6X3_9FLAO</name>
<keyword evidence="1" id="KW-0732">Signal</keyword>
<gene>
    <name evidence="3" type="ORF">VP395_00370</name>
</gene>
<dbReference type="Gene3D" id="2.40.160.20">
    <property type="match status" value="1"/>
</dbReference>
<evidence type="ECO:0000313" key="4">
    <source>
        <dbReference type="Proteomes" id="UP001416393"/>
    </source>
</evidence>
<evidence type="ECO:0000256" key="1">
    <source>
        <dbReference type="ARBA" id="ARBA00022729"/>
    </source>
</evidence>
<dbReference type="RefSeq" id="WP_346239709.1">
    <property type="nucleotide sequence ID" value="NZ_JAZHYP010000001.1"/>
</dbReference>
<keyword evidence="4" id="KW-1185">Reference proteome</keyword>
<reference evidence="3 4" key="1">
    <citation type="submission" date="2024-01" db="EMBL/GenBank/DDBJ databases">
        <title>Mariniflexile litorale sp. nov., isolated from the shallow sediments of the Sea of Japan.</title>
        <authorList>
            <person name="Romanenko L."/>
            <person name="Bystritskaya E."/>
            <person name="Isaeva M."/>
        </authorList>
    </citation>
    <scope>NUCLEOTIDE SEQUENCE [LARGE SCALE GENOMIC DNA]</scope>
    <source>
        <strain evidence="3 4">KCTC 32427</strain>
    </source>
</reference>
<feature type="domain" description="Outer membrane protein beta-barrel" evidence="2">
    <location>
        <begin position="3"/>
        <end position="185"/>
    </location>
</feature>
<dbReference type="EMBL" id="JAZHYP010000001">
    <property type="protein sequence ID" value="MEN3322166.1"/>
    <property type="molecule type" value="Genomic_DNA"/>
</dbReference>
<accession>A0ABV0A6X3</accession>
<dbReference type="InterPro" id="IPR027385">
    <property type="entry name" value="Beta-barrel_OMP"/>
</dbReference>
<dbReference type="Proteomes" id="UP001416393">
    <property type="component" value="Unassembled WGS sequence"/>
</dbReference>
<organism evidence="3 4">
    <name type="scientific">Mariniflexile soesokkakense</name>
    <dbReference type="NCBI Taxonomy" id="1343160"/>
    <lineage>
        <taxon>Bacteria</taxon>
        <taxon>Pseudomonadati</taxon>
        <taxon>Bacteroidota</taxon>
        <taxon>Flavobacteriia</taxon>
        <taxon>Flavobacteriales</taxon>
        <taxon>Flavobacteriaceae</taxon>
        <taxon>Mariniflexile</taxon>
    </lineage>
</organism>